<evidence type="ECO:0000256" key="2">
    <source>
        <dbReference type="ARBA" id="ARBA00010400"/>
    </source>
</evidence>
<comment type="subcellular location">
    <subcellularLocation>
        <location evidence="1 5">Secreted</location>
    </subcellularLocation>
</comment>
<organism evidence="7 8">
    <name type="scientific">Phytophthora fragariaefolia</name>
    <dbReference type="NCBI Taxonomy" id="1490495"/>
    <lineage>
        <taxon>Eukaryota</taxon>
        <taxon>Sar</taxon>
        <taxon>Stramenopiles</taxon>
        <taxon>Oomycota</taxon>
        <taxon>Peronosporomycetes</taxon>
        <taxon>Peronosporales</taxon>
        <taxon>Peronosporaceae</taxon>
        <taxon>Phytophthora</taxon>
    </lineage>
</organism>
<dbReference type="Proteomes" id="UP001165121">
    <property type="component" value="Unassembled WGS sequence"/>
</dbReference>
<evidence type="ECO:0000256" key="4">
    <source>
        <dbReference type="ARBA" id="ARBA00022729"/>
    </source>
</evidence>
<feature type="region of interest" description="Disordered" evidence="6">
    <location>
        <begin position="48"/>
        <end position="86"/>
    </location>
</feature>
<proteinExistence type="inferred from homology"/>
<evidence type="ECO:0000256" key="1">
    <source>
        <dbReference type="ARBA" id="ARBA00004613"/>
    </source>
</evidence>
<dbReference type="PROSITE" id="PS51257">
    <property type="entry name" value="PROKAR_LIPOPROTEIN"/>
    <property type="match status" value="1"/>
</dbReference>
<sequence length="86" mass="9386">MRFFFVALTVVATLLACTKSVLAERQLSENAVASNLVDNPTNDVVKRSLRSSKTAYDDKDMPDSLDSLDSLDSFDESEARQGGSQP</sequence>
<keyword evidence="8" id="KW-1185">Reference proteome</keyword>
<feature type="chain" id="PRO_5040891150" description="RxLR effector protein" evidence="5">
    <location>
        <begin position="24"/>
        <end position="86"/>
    </location>
</feature>
<reference evidence="7" key="1">
    <citation type="submission" date="2023-04" db="EMBL/GenBank/DDBJ databases">
        <title>Phytophthora fragariaefolia NBRC 109709.</title>
        <authorList>
            <person name="Ichikawa N."/>
            <person name="Sato H."/>
            <person name="Tonouchi N."/>
        </authorList>
    </citation>
    <scope>NUCLEOTIDE SEQUENCE</scope>
    <source>
        <strain evidence="7">NBRC 109709</strain>
    </source>
</reference>
<evidence type="ECO:0000313" key="8">
    <source>
        <dbReference type="Proteomes" id="UP001165121"/>
    </source>
</evidence>
<keyword evidence="3 5" id="KW-0964">Secreted</keyword>
<evidence type="ECO:0000256" key="6">
    <source>
        <dbReference type="SAM" id="MobiDB-lite"/>
    </source>
</evidence>
<comment type="domain">
    <text evidence="5">The RxLR-dEER motif acts to carry the protein into the host cell cytoplasm through binding to cell surface phosphatidylinositol-3-phosphate.</text>
</comment>
<evidence type="ECO:0000256" key="3">
    <source>
        <dbReference type="ARBA" id="ARBA00022525"/>
    </source>
</evidence>
<dbReference type="AlphaFoldDB" id="A0A9W7CXD1"/>
<accession>A0A9W7CXD1</accession>
<dbReference type="EMBL" id="BSXT01001987">
    <property type="protein sequence ID" value="GMF46589.1"/>
    <property type="molecule type" value="Genomic_DNA"/>
</dbReference>
<gene>
    <name evidence="7" type="ORF">Pfra01_001720600</name>
</gene>
<evidence type="ECO:0000313" key="7">
    <source>
        <dbReference type="EMBL" id="GMF46589.1"/>
    </source>
</evidence>
<dbReference type="Pfam" id="PF16810">
    <property type="entry name" value="RXLR"/>
    <property type="match status" value="1"/>
</dbReference>
<dbReference type="InterPro" id="IPR031825">
    <property type="entry name" value="RXLR"/>
</dbReference>
<comment type="function">
    <text evidence="5">Effector that suppresses plant defense responses during pathogen infection.</text>
</comment>
<feature type="signal peptide" evidence="5">
    <location>
        <begin position="1"/>
        <end position="23"/>
    </location>
</feature>
<keyword evidence="4 5" id="KW-0732">Signal</keyword>
<comment type="similarity">
    <text evidence="2 5">Belongs to the RxLR effector family.</text>
</comment>
<evidence type="ECO:0000256" key="5">
    <source>
        <dbReference type="RuleBase" id="RU367124"/>
    </source>
</evidence>
<comment type="caution">
    <text evidence="7">The sequence shown here is derived from an EMBL/GenBank/DDBJ whole genome shotgun (WGS) entry which is preliminary data.</text>
</comment>
<name>A0A9W7CXD1_9STRA</name>
<protein>
    <recommendedName>
        <fullName evidence="5">RxLR effector protein</fullName>
    </recommendedName>
</protein>